<feature type="chain" id="PRO_5009302637" description="Collagenase NC10 and Endostatin" evidence="1">
    <location>
        <begin position="22"/>
        <end position="210"/>
    </location>
</feature>
<name>A0A1I4DGM0_9HYPH</name>
<dbReference type="InterPro" id="IPR016186">
    <property type="entry name" value="C-type_lectin-like/link_sf"/>
</dbReference>
<gene>
    <name evidence="2" type="ORF">SAMN04488498_11797</name>
</gene>
<protein>
    <recommendedName>
        <fullName evidence="4">Collagenase NC10 and Endostatin</fullName>
    </recommendedName>
</protein>
<proteinExistence type="predicted"/>
<dbReference type="AlphaFoldDB" id="A0A1I4DGM0"/>
<evidence type="ECO:0000256" key="1">
    <source>
        <dbReference type="SAM" id="SignalP"/>
    </source>
</evidence>
<dbReference type="Proteomes" id="UP000323300">
    <property type="component" value="Unassembled WGS sequence"/>
</dbReference>
<evidence type="ECO:0000313" key="2">
    <source>
        <dbReference type="EMBL" id="SFK92375.1"/>
    </source>
</evidence>
<dbReference type="Gene3D" id="3.10.100.10">
    <property type="entry name" value="Mannose-Binding Protein A, subunit A"/>
    <property type="match status" value="1"/>
</dbReference>
<keyword evidence="1" id="KW-0732">Signal</keyword>
<dbReference type="RefSeq" id="WP_149762535.1">
    <property type="nucleotide sequence ID" value="NZ_BSPE01000033.1"/>
</dbReference>
<dbReference type="OrthoDB" id="3078267at2"/>
<organism evidence="2 3">
    <name type="scientific">Neomesorhizobium albiziae</name>
    <dbReference type="NCBI Taxonomy" id="335020"/>
    <lineage>
        <taxon>Bacteria</taxon>
        <taxon>Pseudomonadati</taxon>
        <taxon>Pseudomonadota</taxon>
        <taxon>Alphaproteobacteria</taxon>
        <taxon>Hyphomicrobiales</taxon>
        <taxon>Phyllobacteriaceae</taxon>
        <taxon>Neomesorhizobium</taxon>
    </lineage>
</organism>
<dbReference type="InterPro" id="IPR016187">
    <property type="entry name" value="CTDL_fold"/>
</dbReference>
<reference evidence="2 3" key="1">
    <citation type="submission" date="2016-10" db="EMBL/GenBank/DDBJ databases">
        <authorList>
            <person name="Varghese N."/>
            <person name="Submissions S."/>
        </authorList>
    </citation>
    <scope>NUCLEOTIDE SEQUENCE [LARGE SCALE GENOMIC DNA]</scope>
    <source>
        <strain evidence="2 3">DSM 21822</strain>
    </source>
</reference>
<evidence type="ECO:0008006" key="4">
    <source>
        <dbReference type="Google" id="ProtNLM"/>
    </source>
</evidence>
<evidence type="ECO:0000313" key="3">
    <source>
        <dbReference type="Proteomes" id="UP000323300"/>
    </source>
</evidence>
<feature type="signal peptide" evidence="1">
    <location>
        <begin position="1"/>
        <end position="21"/>
    </location>
</feature>
<dbReference type="EMBL" id="FOSL01000017">
    <property type="protein sequence ID" value="SFK92375.1"/>
    <property type="molecule type" value="Genomic_DNA"/>
</dbReference>
<dbReference type="SUPFAM" id="SSF56436">
    <property type="entry name" value="C-type lectin-like"/>
    <property type="match status" value="1"/>
</dbReference>
<sequence>MRKSLLLSAAVLLVAFGAAKAQDTTMSFFITSAGSGNGANLGGLEGADAICQKLAEAAGVTGPKTWRAYLSTSEVNAKDRIGAGPWYNAKGEKIADDVASLHSDANNITKQTALDEKGNVISGRGDEPNRHDILTGTMADGTKAADQTCGDWTLSGAEGSAMVGHHDRMGPDTLATAKSWNAAHPSRGGCSQDALTGTGGDGLLYCFAAD</sequence>
<keyword evidence="3" id="KW-1185">Reference proteome</keyword>
<accession>A0A1I4DGM0</accession>